<evidence type="ECO:0000256" key="9">
    <source>
        <dbReference type="PROSITE-ProRule" id="PRU00024"/>
    </source>
</evidence>
<proteinExistence type="predicted"/>
<dbReference type="InterPro" id="IPR011029">
    <property type="entry name" value="DEATH-like_dom_sf"/>
</dbReference>
<dbReference type="Gene3D" id="1.10.533.10">
    <property type="entry name" value="Death Domain, Fas"/>
    <property type="match status" value="1"/>
</dbReference>
<dbReference type="Gene3D" id="3.30.160.60">
    <property type="entry name" value="Classic Zinc Finger"/>
    <property type="match status" value="1"/>
</dbReference>
<feature type="region of interest" description="Disordered" evidence="10">
    <location>
        <begin position="1"/>
        <end position="66"/>
    </location>
</feature>
<dbReference type="GO" id="GO:0008270">
    <property type="term" value="F:zinc ion binding"/>
    <property type="evidence" value="ECO:0007669"/>
    <property type="project" value="UniProtKB-KW"/>
</dbReference>
<dbReference type="Gene3D" id="3.40.50.300">
    <property type="entry name" value="P-loop containing nucleotide triphosphate hydrolases"/>
    <property type="match status" value="1"/>
</dbReference>
<gene>
    <name evidence="14" type="primary">LOC109901130</name>
</gene>
<evidence type="ECO:0000256" key="1">
    <source>
        <dbReference type="ARBA" id="ARBA00004496"/>
    </source>
</evidence>
<dbReference type="PROSITE" id="PS50119">
    <property type="entry name" value="ZF_BBOX"/>
    <property type="match status" value="1"/>
</dbReference>
<dbReference type="Proteomes" id="UP000694557">
    <property type="component" value="Unassembled WGS sequence"/>
</dbReference>
<dbReference type="Gene3D" id="2.60.120.920">
    <property type="match status" value="1"/>
</dbReference>
<dbReference type="GeneID" id="109901130"/>
<keyword evidence="7" id="KW-0862">Zinc</keyword>
<keyword evidence="8" id="KW-0067">ATP-binding</keyword>
<dbReference type="InterPro" id="IPR001611">
    <property type="entry name" value="Leu-rich_rpt"/>
</dbReference>
<dbReference type="PRINTS" id="PR01407">
    <property type="entry name" value="BUTYPHLNCDUF"/>
</dbReference>
<evidence type="ECO:0000259" key="13">
    <source>
        <dbReference type="PROSITE" id="PS50837"/>
    </source>
</evidence>
<evidence type="ECO:0000256" key="3">
    <source>
        <dbReference type="ARBA" id="ARBA00022614"/>
    </source>
</evidence>
<evidence type="ECO:0000256" key="10">
    <source>
        <dbReference type="SAM" id="MobiDB-lite"/>
    </source>
</evidence>
<dbReference type="PROSITE" id="PS50188">
    <property type="entry name" value="B302_SPRY"/>
    <property type="match status" value="1"/>
</dbReference>
<dbReference type="Ensembl" id="ENSOKIT00005030744.1">
    <property type="protein sequence ID" value="ENSOKIP00005029056.1"/>
    <property type="gene ID" value="ENSOKIG00005012562.1"/>
</dbReference>
<dbReference type="CDD" id="cd19802">
    <property type="entry name" value="Bbox1_TRIM8-like"/>
    <property type="match status" value="1"/>
</dbReference>
<dbReference type="SMART" id="SM00336">
    <property type="entry name" value="BBOX"/>
    <property type="match status" value="1"/>
</dbReference>
<accession>A0A8C7M3U6</accession>
<dbReference type="InterPro" id="IPR013320">
    <property type="entry name" value="ConA-like_dom_sf"/>
</dbReference>
<dbReference type="InterPro" id="IPR029495">
    <property type="entry name" value="NACHT-assoc"/>
</dbReference>
<dbReference type="Gene3D" id="4.10.830.40">
    <property type="match status" value="1"/>
</dbReference>
<keyword evidence="6 9" id="KW-0479">Metal-binding</keyword>
<dbReference type="InterPro" id="IPR051261">
    <property type="entry name" value="NLR"/>
</dbReference>
<keyword evidence="6 9" id="KW-0863">Zinc-finger</keyword>
<evidence type="ECO:0000313" key="15">
    <source>
        <dbReference type="Proteomes" id="UP000694557"/>
    </source>
</evidence>
<evidence type="ECO:0000259" key="11">
    <source>
        <dbReference type="PROSITE" id="PS50119"/>
    </source>
</evidence>
<dbReference type="Gene3D" id="3.80.10.10">
    <property type="entry name" value="Ribonuclease Inhibitor"/>
    <property type="match status" value="3"/>
</dbReference>
<dbReference type="Pfam" id="PF14484">
    <property type="entry name" value="FISNA"/>
    <property type="match status" value="1"/>
</dbReference>
<reference evidence="14" key="1">
    <citation type="submission" date="2025-08" db="UniProtKB">
        <authorList>
            <consortium name="Ensembl"/>
        </authorList>
    </citation>
    <scope>IDENTIFICATION</scope>
</reference>
<dbReference type="Pfam" id="PF13765">
    <property type="entry name" value="PRY"/>
    <property type="match status" value="1"/>
</dbReference>
<dbReference type="CDD" id="cd00116">
    <property type="entry name" value="LRR_RI"/>
    <property type="match status" value="1"/>
</dbReference>
<sequence length="1365" mass="152189">MSLSGEREEGTAASKMSLSGERGEGSAASKMSLPQDISSESVQHHRAESPTPSLLSMKSDNSMFLPPTFNQETQTADKGGLTIDLCALCGRGPKDQVSIPGGHSYCKQCISVLVSPKPLQHQHSESSHHYAGPGDVACDLYTEKKLKAVRSCLNCTASYCESHVRQHYIVAALRKHTLVEVTGNLEQELCQLHHKALEVFCKTDQILVCNVCAVEDHRGHRKCYIEIPMLLDTSSLLGQSLKNMSDLNLFKNHLIHCYPECFETQLDNEDVRDLVEKMLESFGTEGALKITLNFLDIRNKTLWKAREIKTKLGQKFQQIFQGIGHHGKQTLLNDIYTELYITEGGSGEVNNEHEVRHIEAVSKEQTTQKTAIKCNNIFKRLPGQRKPIRTVLTKGIAGIGKTVSVQKFILDWAEGKANQDIHFIFPLPFRDLNLKKGQYSLMQLLQYYCPDLKDIDSIQCGEIKTLFIFDGLDECRHPLNFQNNEDLYDITEPTSVDVLLTNLIKGNLLPSSHLWITTRPAAANQIPFECVHQVTEVKGFSDPQKEEYFRKIIGDEDLASRIITQMKTSKSLYIMCHMPVFCWISATVLETMLKETKNVEVPKSLTQMNTHFLLIQTSVKNKKYNKATEKNPKKLSQSDKGMILKLGKLAFQQLQKGNLIFYEEDLTECGIDVTEASEYSALCTEMFKDKCGLYEDKIFSFVHLSIQEFLAAVYALESWLGKSENVFDESFKCDKLSDLHMSAVDKALQSKNGHLDLFLRFLLGLSLESNQNLLKGLLTRRGGQTPSIEETFKYLSDKIKMESSPERIINLFHCLNELGDNSVVEEIQTSLRSGTLSETKLQPHQCSALAFVLLMSEGVLDEFDLKTYNTSVEGRLRLLPVVKTCKKASLADCDLTYPSCWTLASALRTPNCPLTELDLSYNDLGDRGVKLLFSPLHNIQTLILGPCGLTEGCCSYLASVLSAPNSQLKQLELRYNNLHDSGVTLLCAGLKDPNCKLQTLGLSQCGLTEGCCSDLASVLSAPNSQLKQLELRDNDLQDSGVTLLSDGLVDPNCKLQKLGLSQCGLTEGCCSYLASVLSAPNSQLKQLELRDNHLQDSGVTLLSDGLADPNCELQTLGLSGCEVTGEGCAALASALRSNPSHLRELDLSYNHPGDSAGGLLSAGKGDPTCKLMKLNVDHGAECRLVSGLRKYACQLTMDPNTANAHLLLSEENRKVTRVDKEQHYEDHPDRFKWHPQVLCREGLSGSRYYWEVMWDCGEPDIGVTYKGMSRMGWGSDSWIGQNTKSWSLNCAGGGYYYFYNAGGNITFFRGPVLHRVGVYLDWPAGTLSFYSVSFGKQKHLHTFYTTFTEPLYPGFWIYPHSSLST</sequence>
<dbReference type="InterPro" id="IPR003879">
    <property type="entry name" value="Butyrophylin_SPRY"/>
</dbReference>
<dbReference type="SMART" id="SM00449">
    <property type="entry name" value="SPRY"/>
    <property type="match status" value="1"/>
</dbReference>
<evidence type="ECO:0000256" key="6">
    <source>
        <dbReference type="ARBA" id="ARBA00022771"/>
    </source>
</evidence>
<keyword evidence="3" id="KW-0433">Leucine-rich repeat</keyword>
<evidence type="ECO:0000256" key="5">
    <source>
        <dbReference type="ARBA" id="ARBA00022741"/>
    </source>
</evidence>
<dbReference type="Pfam" id="PF05729">
    <property type="entry name" value="NACHT"/>
    <property type="match status" value="1"/>
</dbReference>
<dbReference type="InterPro" id="IPR006574">
    <property type="entry name" value="PRY"/>
</dbReference>
<dbReference type="InterPro" id="IPR032675">
    <property type="entry name" value="LRR_dom_sf"/>
</dbReference>
<dbReference type="SUPFAM" id="SSF57845">
    <property type="entry name" value="B-box zinc-binding domain"/>
    <property type="match status" value="1"/>
</dbReference>
<dbReference type="InterPro" id="IPR000315">
    <property type="entry name" value="Znf_B-box"/>
</dbReference>
<feature type="domain" description="NACHT" evidence="13">
    <location>
        <begin position="389"/>
        <end position="522"/>
    </location>
</feature>
<evidence type="ECO:0000256" key="4">
    <source>
        <dbReference type="ARBA" id="ARBA00022737"/>
    </source>
</evidence>
<keyword evidence="5" id="KW-0547">Nucleotide-binding</keyword>
<dbReference type="InterPro" id="IPR043136">
    <property type="entry name" value="B30.2/SPRY_sf"/>
</dbReference>
<dbReference type="InterPro" id="IPR027417">
    <property type="entry name" value="P-loop_NTPase"/>
</dbReference>
<name>A0A8C7M3U6_ONCKI</name>
<dbReference type="KEGG" id="oki:109901130"/>
<feature type="compositionally biased region" description="Basic and acidic residues" evidence="10">
    <location>
        <begin position="1"/>
        <end position="10"/>
    </location>
</feature>
<dbReference type="FunFam" id="3.40.50.300:FF:000210">
    <property type="entry name" value="Si:dkey-16p6.1"/>
    <property type="match status" value="1"/>
</dbReference>
<dbReference type="PANTHER" id="PTHR24106">
    <property type="entry name" value="NACHT, LRR AND CARD DOMAINS-CONTAINING"/>
    <property type="match status" value="1"/>
</dbReference>
<dbReference type="Pfam" id="PF17779">
    <property type="entry name" value="WHD_NOD2"/>
    <property type="match status" value="1"/>
</dbReference>
<dbReference type="Pfam" id="PF00643">
    <property type="entry name" value="zf-B_box"/>
    <property type="match status" value="1"/>
</dbReference>
<dbReference type="InterPro" id="IPR003877">
    <property type="entry name" value="SPRY_dom"/>
</dbReference>
<organism evidence="14 15">
    <name type="scientific">Oncorhynchus kisutch</name>
    <name type="common">Coho salmon</name>
    <name type="synonym">Salmo kisutch</name>
    <dbReference type="NCBI Taxonomy" id="8019"/>
    <lineage>
        <taxon>Eukaryota</taxon>
        <taxon>Metazoa</taxon>
        <taxon>Chordata</taxon>
        <taxon>Craniata</taxon>
        <taxon>Vertebrata</taxon>
        <taxon>Euteleostomi</taxon>
        <taxon>Actinopterygii</taxon>
        <taxon>Neopterygii</taxon>
        <taxon>Teleostei</taxon>
        <taxon>Protacanthopterygii</taxon>
        <taxon>Salmoniformes</taxon>
        <taxon>Salmonidae</taxon>
        <taxon>Salmoninae</taxon>
        <taxon>Oncorhynchus</taxon>
    </lineage>
</organism>
<dbReference type="Pfam" id="PF00622">
    <property type="entry name" value="SPRY"/>
    <property type="match status" value="1"/>
</dbReference>
<feature type="domain" description="B30.2/SPRY" evidence="12">
    <location>
        <begin position="1175"/>
        <end position="1365"/>
    </location>
</feature>
<dbReference type="RefSeq" id="XP_020352760.1">
    <property type="nucleotide sequence ID" value="XM_020497171.2"/>
</dbReference>
<feature type="domain" description="B box-type" evidence="11">
    <location>
        <begin position="185"/>
        <end position="225"/>
    </location>
</feature>
<comment type="subcellular location">
    <subcellularLocation>
        <location evidence="1">Cytoplasm</location>
    </subcellularLocation>
</comment>
<evidence type="ECO:0000256" key="2">
    <source>
        <dbReference type="ARBA" id="ARBA00022490"/>
    </source>
</evidence>
<evidence type="ECO:0000259" key="12">
    <source>
        <dbReference type="PROSITE" id="PS50188"/>
    </source>
</evidence>
<dbReference type="GO" id="GO:0005524">
    <property type="term" value="F:ATP binding"/>
    <property type="evidence" value="ECO:0007669"/>
    <property type="project" value="UniProtKB-KW"/>
</dbReference>
<keyword evidence="4" id="KW-0677">Repeat</keyword>
<dbReference type="Pfam" id="PF13516">
    <property type="entry name" value="LRR_6"/>
    <property type="match status" value="6"/>
</dbReference>
<dbReference type="CDD" id="cd19769">
    <property type="entry name" value="Bbox2_TRIM16-like"/>
    <property type="match status" value="1"/>
</dbReference>
<dbReference type="InterPro" id="IPR001870">
    <property type="entry name" value="B30.2/SPRY"/>
</dbReference>
<keyword evidence="2" id="KW-0963">Cytoplasm</keyword>
<dbReference type="CDD" id="cd16040">
    <property type="entry name" value="SPRY_PRY_SNTX"/>
    <property type="match status" value="1"/>
</dbReference>
<evidence type="ECO:0000256" key="7">
    <source>
        <dbReference type="ARBA" id="ARBA00022833"/>
    </source>
</evidence>
<dbReference type="InterPro" id="IPR041267">
    <property type="entry name" value="NLRP_HD2"/>
</dbReference>
<dbReference type="PROSITE" id="PS50837">
    <property type="entry name" value="NACHT"/>
    <property type="match status" value="1"/>
</dbReference>
<dbReference type="Pfam" id="PF17776">
    <property type="entry name" value="NLRC4_HD2"/>
    <property type="match status" value="1"/>
</dbReference>
<dbReference type="SMART" id="SM00589">
    <property type="entry name" value="PRY"/>
    <property type="match status" value="1"/>
</dbReference>
<dbReference type="InterPro" id="IPR007111">
    <property type="entry name" value="NACHT_NTPase"/>
</dbReference>
<reference evidence="14" key="2">
    <citation type="submission" date="2025-09" db="UniProtKB">
        <authorList>
            <consortium name="Ensembl"/>
        </authorList>
    </citation>
    <scope>IDENTIFICATION</scope>
</reference>
<dbReference type="SUPFAM" id="SSF49899">
    <property type="entry name" value="Concanavalin A-like lectins/glucanases"/>
    <property type="match status" value="1"/>
</dbReference>
<dbReference type="InterPro" id="IPR041075">
    <property type="entry name" value="NOD1/2_WH"/>
</dbReference>
<keyword evidence="15" id="KW-1185">Reference proteome</keyword>
<evidence type="ECO:0000256" key="8">
    <source>
        <dbReference type="ARBA" id="ARBA00022840"/>
    </source>
</evidence>
<dbReference type="GO" id="GO:0005737">
    <property type="term" value="C:cytoplasm"/>
    <property type="evidence" value="ECO:0007669"/>
    <property type="project" value="UniProtKB-SubCell"/>
</dbReference>
<dbReference type="SUPFAM" id="SSF52047">
    <property type="entry name" value="RNI-like"/>
    <property type="match status" value="1"/>
</dbReference>
<dbReference type="GeneTree" id="ENSGT01150000286927"/>
<feature type="compositionally biased region" description="Polar residues" evidence="10">
    <location>
        <begin position="50"/>
        <end position="66"/>
    </location>
</feature>
<evidence type="ECO:0000313" key="14">
    <source>
        <dbReference type="Ensembl" id="ENSOKIP00005029056.1"/>
    </source>
</evidence>
<protein>
    <submittedName>
        <fullName evidence="14">NACHT, LRR and PYD domains-containing protein 3</fullName>
    </submittedName>
</protein>
<dbReference type="SMART" id="SM00368">
    <property type="entry name" value="LRR_RI"/>
    <property type="match status" value="9"/>
</dbReference>
<dbReference type="SMART" id="SM01288">
    <property type="entry name" value="FISNA"/>
    <property type="match status" value="1"/>
</dbReference>